<dbReference type="Pfam" id="PF00436">
    <property type="entry name" value="SSB"/>
    <property type="match status" value="1"/>
</dbReference>
<dbReference type="PANTHER" id="PTHR10302">
    <property type="entry name" value="SINGLE-STRANDED DNA-BINDING PROTEIN"/>
    <property type="match status" value="1"/>
</dbReference>
<proteinExistence type="predicted"/>
<evidence type="ECO:0000256" key="3">
    <source>
        <dbReference type="RuleBase" id="RU000524"/>
    </source>
</evidence>
<dbReference type="PROSITE" id="PS50935">
    <property type="entry name" value="SSB"/>
    <property type="match status" value="1"/>
</dbReference>
<protein>
    <recommendedName>
        <fullName evidence="3">Single-stranded DNA-binding protein</fullName>
    </recommendedName>
</protein>
<dbReference type="EMBL" id="JAFIDA010000001">
    <property type="protein sequence ID" value="MBP1325528.1"/>
    <property type="molecule type" value="Genomic_DNA"/>
</dbReference>
<feature type="compositionally biased region" description="Low complexity" evidence="4">
    <location>
        <begin position="119"/>
        <end position="130"/>
    </location>
</feature>
<dbReference type="Proteomes" id="UP000675163">
    <property type="component" value="Unassembled WGS sequence"/>
</dbReference>
<accession>A0A940PRP0</accession>
<dbReference type="InterPro" id="IPR011344">
    <property type="entry name" value="ssDNA-bd"/>
</dbReference>
<dbReference type="SUPFAM" id="SSF50249">
    <property type="entry name" value="Nucleic acid-binding proteins"/>
    <property type="match status" value="1"/>
</dbReference>
<dbReference type="InterPro" id="IPR012340">
    <property type="entry name" value="NA-bd_OB-fold"/>
</dbReference>
<feature type="compositionally biased region" description="Low complexity" evidence="4">
    <location>
        <begin position="145"/>
        <end position="163"/>
    </location>
</feature>
<dbReference type="PANTHER" id="PTHR10302:SF27">
    <property type="entry name" value="SINGLE-STRANDED DNA-BINDING PROTEIN"/>
    <property type="match status" value="1"/>
</dbReference>
<gene>
    <name evidence="5" type="ORF">JOF28_000760</name>
</gene>
<evidence type="ECO:0000256" key="2">
    <source>
        <dbReference type="PROSITE-ProRule" id="PRU00252"/>
    </source>
</evidence>
<dbReference type="Gene3D" id="2.40.50.140">
    <property type="entry name" value="Nucleic acid-binding proteins"/>
    <property type="match status" value="1"/>
</dbReference>
<feature type="compositionally biased region" description="Basic and acidic residues" evidence="4">
    <location>
        <begin position="172"/>
        <end position="181"/>
    </location>
</feature>
<dbReference type="RefSeq" id="WP_209704550.1">
    <property type="nucleotide sequence ID" value="NZ_JAFIDA010000001.1"/>
</dbReference>
<evidence type="ECO:0000256" key="4">
    <source>
        <dbReference type="SAM" id="MobiDB-lite"/>
    </source>
</evidence>
<dbReference type="NCBIfam" id="TIGR00621">
    <property type="entry name" value="ssb"/>
    <property type="match status" value="1"/>
</dbReference>
<evidence type="ECO:0000256" key="1">
    <source>
        <dbReference type="ARBA" id="ARBA00023125"/>
    </source>
</evidence>
<name>A0A940PRP0_9MICO</name>
<reference evidence="5" key="1">
    <citation type="submission" date="2021-02" db="EMBL/GenBank/DDBJ databases">
        <title>Sequencing the genomes of 1000 actinobacteria strains.</title>
        <authorList>
            <person name="Klenk H.-P."/>
        </authorList>
    </citation>
    <scope>NUCLEOTIDE SEQUENCE</scope>
    <source>
        <strain evidence="5">DSM 22850</strain>
    </source>
</reference>
<dbReference type="AlphaFoldDB" id="A0A940PRP0"/>
<dbReference type="InterPro" id="IPR000424">
    <property type="entry name" value="Primosome_PriB/ssb"/>
</dbReference>
<dbReference type="CDD" id="cd04496">
    <property type="entry name" value="SSB_OBF"/>
    <property type="match status" value="1"/>
</dbReference>
<sequence>MHTQVCVVGTVATDPKFTHSAEKTPFCSFRLACNERRYDAEKKEWIDADTNWFTVNSFRGLAAHAFESFQKGDRVVVNGRLRMRDWSNDEKSGTSVIVDADALGHDLRWGTSTFTKASTPPTGQVTVPTQASPVAAGEPQPWGSPAAGAQATAAGTEPAAAEAESFEADGFTPKDELTPAM</sequence>
<feature type="region of interest" description="Disordered" evidence="4">
    <location>
        <begin position="114"/>
        <end position="181"/>
    </location>
</feature>
<organism evidence="5 6">
    <name type="scientific">Leucobacter exalbidus</name>
    <dbReference type="NCBI Taxonomy" id="662960"/>
    <lineage>
        <taxon>Bacteria</taxon>
        <taxon>Bacillati</taxon>
        <taxon>Actinomycetota</taxon>
        <taxon>Actinomycetes</taxon>
        <taxon>Micrococcales</taxon>
        <taxon>Microbacteriaceae</taxon>
        <taxon>Leucobacter</taxon>
    </lineage>
</organism>
<dbReference type="GO" id="GO:0003697">
    <property type="term" value="F:single-stranded DNA binding"/>
    <property type="evidence" value="ECO:0007669"/>
    <property type="project" value="InterPro"/>
</dbReference>
<keyword evidence="6" id="KW-1185">Reference proteome</keyword>
<dbReference type="GO" id="GO:0006260">
    <property type="term" value="P:DNA replication"/>
    <property type="evidence" value="ECO:0007669"/>
    <property type="project" value="InterPro"/>
</dbReference>
<evidence type="ECO:0000313" key="6">
    <source>
        <dbReference type="Proteomes" id="UP000675163"/>
    </source>
</evidence>
<evidence type="ECO:0000313" key="5">
    <source>
        <dbReference type="EMBL" id="MBP1325528.1"/>
    </source>
</evidence>
<dbReference type="GO" id="GO:0009295">
    <property type="term" value="C:nucleoid"/>
    <property type="evidence" value="ECO:0007669"/>
    <property type="project" value="TreeGrafter"/>
</dbReference>
<comment type="caution">
    <text evidence="5">The sequence shown here is derived from an EMBL/GenBank/DDBJ whole genome shotgun (WGS) entry which is preliminary data.</text>
</comment>
<keyword evidence="1 2" id="KW-0238">DNA-binding</keyword>